<dbReference type="Proteomes" id="UP000281553">
    <property type="component" value="Unassembled WGS sequence"/>
</dbReference>
<dbReference type="EMBL" id="UYRU01005011">
    <property type="protein sequence ID" value="VDK38239.1"/>
    <property type="molecule type" value="Genomic_DNA"/>
</dbReference>
<accession>A0A3P6PQH6</accession>
<dbReference type="InterPro" id="IPR036770">
    <property type="entry name" value="Ankyrin_rpt-contain_sf"/>
</dbReference>
<dbReference type="SUPFAM" id="SSF48403">
    <property type="entry name" value="Ankyrin repeat"/>
    <property type="match status" value="1"/>
</dbReference>
<gene>
    <name evidence="1" type="ORF">DILT_LOCUS928</name>
</gene>
<organism evidence="1 2">
    <name type="scientific">Dibothriocephalus latus</name>
    <name type="common">Fish tapeworm</name>
    <name type="synonym">Diphyllobothrium latum</name>
    <dbReference type="NCBI Taxonomy" id="60516"/>
    <lineage>
        <taxon>Eukaryota</taxon>
        <taxon>Metazoa</taxon>
        <taxon>Spiralia</taxon>
        <taxon>Lophotrochozoa</taxon>
        <taxon>Platyhelminthes</taxon>
        <taxon>Cestoda</taxon>
        <taxon>Eucestoda</taxon>
        <taxon>Diphyllobothriidea</taxon>
        <taxon>Diphyllobothriidae</taxon>
        <taxon>Dibothriocephalus</taxon>
    </lineage>
</organism>
<evidence type="ECO:0000313" key="2">
    <source>
        <dbReference type="Proteomes" id="UP000281553"/>
    </source>
</evidence>
<keyword evidence="2" id="KW-1185">Reference proteome</keyword>
<name>A0A3P6PQH6_DIBLA</name>
<dbReference type="AlphaFoldDB" id="A0A3P6PQH6"/>
<proteinExistence type="predicted"/>
<reference evidence="1 2" key="1">
    <citation type="submission" date="2018-11" db="EMBL/GenBank/DDBJ databases">
        <authorList>
            <consortium name="Pathogen Informatics"/>
        </authorList>
    </citation>
    <scope>NUCLEOTIDE SEQUENCE [LARGE SCALE GENOMIC DNA]</scope>
</reference>
<sequence>MDEEGRSTLHVAVAYRQVETVRYLVAPARKSSTAPNDLPTLVSDNLDLDKIGGAGVDPNHKTSYGSTALEEAEIRHLKEIVDILKPLASK</sequence>
<dbReference type="Gene3D" id="1.25.40.20">
    <property type="entry name" value="Ankyrin repeat-containing domain"/>
    <property type="match status" value="1"/>
</dbReference>
<dbReference type="OrthoDB" id="6140651at2759"/>
<evidence type="ECO:0000313" key="1">
    <source>
        <dbReference type="EMBL" id="VDK38239.1"/>
    </source>
</evidence>
<protein>
    <submittedName>
        <fullName evidence="1">Uncharacterized protein</fullName>
    </submittedName>
</protein>